<feature type="domain" description="Acetyl-CoA hydrolase/transferase C-terminal" evidence="4">
    <location>
        <begin position="273"/>
        <end position="425"/>
    </location>
</feature>
<comment type="similarity">
    <text evidence="1">Belongs to the acetyl-CoA hydrolase/transferase family.</text>
</comment>
<dbReference type="SUPFAM" id="SSF100950">
    <property type="entry name" value="NagB/RpiA/CoA transferase-like"/>
    <property type="match status" value="2"/>
</dbReference>
<dbReference type="AlphaFoldDB" id="A0A517DQB1"/>
<dbReference type="InterPro" id="IPR026888">
    <property type="entry name" value="AcetylCoA_hyd_C"/>
</dbReference>
<organism evidence="5 6">
    <name type="scientific">Sporomusa termitida</name>
    <dbReference type="NCBI Taxonomy" id="2377"/>
    <lineage>
        <taxon>Bacteria</taxon>
        <taxon>Bacillati</taxon>
        <taxon>Bacillota</taxon>
        <taxon>Negativicutes</taxon>
        <taxon>Selenomonadales</taxon>
        <taxon>Sporomusaceae</taxon>
        <taxon>Sporomusa</taxon>
    </lineage>
</organism>
<dbReference type="EC" id="2.8.3.-" evidence="5"/>
<evidence type="ECO:0000256" key="2">
    <source>
        <dbReference type="ARBA" id="ARBA00022679"/>
    </source>
</evidence>
<dbReference type="Gene3D" id="3.40.1080.20">
    <property type="entry name" value="Acetyl-CoA hydrolase/transferase C-terminal domain"/>
    <property type="match status" value="1"/>
</dbReference>
<feature type="domain" description="Acetyl-CoA hydrolase/transferase N-terminal" evidence="3">
    <location>
        <begin position="6"/>
        <end position="181"/>
    </location>
</feature>
<sequence>MTNWREYYESRRLTAEEAVQKIKSDTRVLFAHAVGEACRITDALVANKDLYRDVEIVHFVPMGKGEYCKPENAEHFRHNAMFAGGTTRKAIEEGRADFTPIYLSEVPLLFTNGTISIDTFITQVSPPDKHGYCSFGVSVDYSMALVRSAKLVIAQVNEHMPRTMGDSFVHVSEIDHFVEYNAPIPELGRPTLTDVEIKIGENCASLINDGDTLQLGIGSLPDATLLFLKDKKDLGIHSEMISDGVMELIEAGVITNKKKNLNPGKVVVAFLMGTKKFYDFVDNNPAIQMMPADYTNDPFIIAKNDNMVSINSTVEVDFYGQLASESIGKRQISGTGGQVDFIRGANRSRGGKSIIVINSTAQNGTKSKIVPFFSEGTPVTCGRAEVEYIVTEYGIARIKGKTLSDRARDLISIAHPKFRGELIKEWEKFFHSKF</sequence>
<dbReference type="GO" id="GO:0008775">
    <property type="term" value="F:acetate CoA-transferase activity"/>
    <property type="evidence" value="ECO:0007669"/>
    <property type="project" value="InterPro"/>
</dbReference>
<dbReference type="GO" id="GO:0006083">
    <property type="term" value="P:acetate metabolic process"/>
    <property type="evidence" value="ECO:0007669"/>
    <property type="project" value="InterPro"/>
</dbReference>
<name>A0A517DQB1_9FIRM</name>
<dbReference type="Pfam" id="PF13336">
    <property type="entry name" value="AcetylCoA_hyd_C"/>
    <property type="match status" value="1"/>
</dbReference>
<gene>
    <name evidence="5" type="ORF">SPTER_07730</name>
</gene>
<dbReference type="Gene3D" id="3.30.750.70">
    <property type="entry name" value="4-hydroxybutyrate coenzyme like domains"/>
    <property type="match status" value="1"/>
</dbReference>
<dbReference type="InterPro" id="IPR037171">
    <property type="entry name" value="NagB/RpiA_transferase-like"/>
</dbReference>
<dbReference type="Gene3D" id="3.40.1080.10">
    <property type="entry name" value="Glutaconate Coenzyme A-transferase"/>
    <property type="match status" value="1"/>
</dbReference>
<keyword evidence="6" id="KW-1185">Reference proteome</keyword>
<protein>
    <submittedName>
        <fullName evidence="5">Butanoate coenzyme A-transferase</fullName>
        <ecNumber evidence="5">2.8.3.-</ecNumber>
    </submittedName>
</protein>
<dbReference type="RefSeq" id="WP_170233134.1">
    <property type="nucleotide sequence ID" value="NZ_CP036259.1"/>
</dbReference>
<dbReference type="Pfam" id="PF02550">
    <property type="entry name" value="AcetylCoA_hydro"/>
    <property type="match status" value="1"/>
</dbReference>
<evidence type="ECO:0000313" key="6">
    <source>
        <dbReference type="Proteomes" id="UP000320776"/>
    </source>
</evidence>
<dbReference type="InterPro" id="IPR003702">
    <property type="entry name" value="ActCoA_hydro_N"/>
</dbReference>
<evidence type="ECO:0000259" key="4">
    <source>
        <dbReference type="Pfam" id="PF13336"/>
    </source>
</evidence>
<dbReference type="PANTHER" id="PTHR21432:SF20">
    <property type="entry name" value="ACETYL-COA HYDROLASE"/>
    <property type="match status" value="1"/>
</dbReference>
<evidence type="ECO:0000256" key="1">
    <source>
        <dbReference type="ARBA" id="ARBA00009632"/>
    </source>
</evidence>
<dbReference type="KEGG" id="sted:SPTER_07730"/>
<dbReference type="InterPro" id="IPR038460">
    <property type="entry name" value="AcetylCoA_hyd_C_sf"/>
</dbReference>
<dbReference type="EMBL" id="CP036259">
    <property type="protein sequence ID" value="QDR79498.1"/>
    <property type="molecule type" value="Genomic_DNA"/>
</dbReference>
<accession>A0A517DQB1</accession>
<dbReference type="Proteomes" id="UP000320776">
    <property type="component" value="Chromosome"/>
</dbReference>
<keyword evidence="2 5" id="KW-0808">Transferase</keyword>
<dbReference type="InterPro" id="IPR046433">
    <property type="entry name" value="ActCoA_hydro"/>
</dbReference>
<dbReference type="PANTHER" id="PTHR21432">
    <property type="entry name" value="ACETYL-COA HYDROLASE-RELATED"/>
    <property type="match status" value="1"/>
</dbReference>
<proteinExistence type="inferred from homology"/>
<evidence type="ECO:0000259" key="3">
    <source>
        <dbReference type="Pfam" id="PF02550"/>
    </source>
</evidence>
<evidence type="ECO:0000313" key="5">
    <source>
        <dbReference type="EMBL" id="QDR79498.1"/>
    </source>
</evidence>
<reference evidence="5 6" key="1">
    <citation type="submission" date="2019-02" db="EMBL/GenBank/DDBJ databases">
        <title>Closed genome of Sporomusa termitida DSM 4440.</title>
        <authorList>
            <person name="Poehlein A."/>
            <person name="Daniel R."/>
        </authorList>
    </citation>
    <scope>NUCLEOTIDE SEQUENCE [LARGE SCALE GENOMIC DNA]</scope>
    <source>
        <strain evidence="5 6">DSM 4440</strain>
    </source>
</reference>